<gene>
    <name evidence="10" type="ORF">POL68_29080</name>
</gene>
<evidence type="ECO:0000259" key="9">
    <source>
        <dbReference type="PROSITE" id="PS51755"/>
    </source>
</evidence>
<dbReference type="InterPro" id="IPR001789">
    <property type="entry name" value="Sig_transdc_resp-reg_receiver"/>
</dbReference>
<evidence type="ECO:0000313" key="10">
    <source>
        <dbReference type="EMBL" id="MDC0712552.1"/>
    </source>
</evidence>
<keyword evidence="11" id="KW-1185">Reference proteome</keyword>
<proteinExistence type="predicted"/>
<keyword evidence="5" id="KW-0804">Transcription</keyword>
<feature type="DNA-binding region" description="OmpR/PhoB-type" evidence="7">
    <location>
        <begin position="133"/>
        <end position="233"/>
    </location>
</feature>
<dbReference type="PROSITE" id="PS50110">
    <property type="entry name" value="RESPONSE_REGULATORY"/>
    <property type="match status" value="1"/>
</dbReference>
<dbReference type="SMART" id="SM00862">
    <property type="entry name" value="Trans_reg_C"/>
    <property type="match status" value="1"/>
</dbReference>
<dbReference type="InterPro" id="IPR011006">
    <property type="entry name" value="CheY-like_superfamily"/>
</dbReference>
<accession>A0ABT5DFX2</accession>
<dbReference type="InterPro" id="IPR039420">
    <property type="entry name" value="WalR-like"/>
</dbReference>
<dbReference type="PANTHER" id="PTHR48111">
    <property type="entry name" value="REGULATOR OF RPOS"/>
    <property type="match status" value="1"/>
</dbReference>
<evidence type="ECO:0000256" key="3">
    <source>
        <dbReference type="ARBA" id="ARBA00023015"/>
    </source>
</evidence>
<evidence type="ECO:0000256" key="6">
    <source>
        <dbReference type="PROSITE-ProRule" id="PRU00169"/>
    </source>
</evidence>
<sequence>MNPPPASSRILVVEDDLNLRLTLVDNLEEEGHAVEAASTLAEARGKVKSTDFDVVVLDLMLPDGDGYTLCRELRQAAASCRVLMLTARSLEDDVVRGFEVGADDYVPKPYRLRELLARIRALARRGAGASSSTEVLAFDRFRVDLASRRILNASNQPLELTRTEFDLLVYLLRHAGKALTRDQILSSVWGEEVVVDGHTVDNFVSNLRKKLEWTSTSRFEIRSVRGVGYRMDLLG</sequence>
<evidence type="ECO:0000256" key="1">
    <source>
        <dbReference type="ARBA" id="ARBA00022553"/>
    </source>
</evidence>
<evidence type="ECO:0000259" key="8">
    <source>
        <dbReference type="PROSITE" id="PS50110"/>
    </source>
</evidence>
<dbReference type="EMBL" id="JAQNDM010000002">
    <property type="protein sequence ID" value="MDC0712552.1"/>
    <property type="molecule type" value="Genomic_DNA"/>
</dbReference>
<dbReference type="Pfam" id="PF00486">
    <property type="entry name" value="Trans_reg_C"/>
    <property type="match status" value="1"/>
</dbReference>
<dbReference type="PROSITE" id="PS51755">
    <property type="entry name" value="OMPR_PHOB"/>
    <property type="match status" value="1"/>
</dbReference>
<evidence type="ECO:0000313" key="11">
    <source>
        <dbReference type="Proteomes" id="UP001221838"/>
    </source>
</evidence>
<comment type="caution">
    <text evidence="10">The sequence shown here is derived from an EMBL/GenBank/DDBJ whole genome shotgun (WGS) entry which is preliminary data.</text>
</comment>
<dbReference type="SUPFAM" id="SSF52172">
    <property type="entry name" value="CheY-like"/>
    <property type="match status" value="1"/>
</dbReference>
<reference evidence="10 11" key="1">
    <citation type="submission" date="2022-11" db="EMBL/GenBank/DDBJ databases">
        <title>Minimal conservation of predation-associated metabolite biosynthetic gene clusters underscores biosynthetic potential of Myxococcota including descriptions for ten novel species: Archangium lansinium sp. nov., Myxococcus landrumus sp. nov., Nannocystis bai.</title>
        <authorList>
            <person name="Ahearne A."/>
            <person name="Stevens C."/>
            <person name="Dowd S."/>
        </authorList>
    </citation>
    <scope>NUCLEOTIDE SEQUENCE [LARGE SCALE GENOMIC DNA]</scope>
    <source>
        <strain evidence="10 11">NCWAL01</strain>
    </source>
</reference>
<dbReference type="CDD" id="cd17574">
    <property type="entry name" value="REC_OmpR"/>
    <property type="match status" value="1"/>
</dbReference>
<dbReference type="SUPFAM" id="SSF46894">
    <property type="entry name" value="C-terminal effector domain of the bipartite response regulators"/>
    <property type="match status" value="1"/>
</dbReference>
<dbReference type="Proteomes" id="UP001221838">
    <property type="component" value="Unassembled WGS sequence"/>
</dbReference>
<keyword evidence="3" id="KW-0805">Transcription regulation</keyword>
<dbReference type="InterPro" id="IPR016032">
    <property type="entry name" value="Sig_transdc_resp-reg_C-effctor"/>
</dbReference>
<dbReference type="CDD" id="cd00383">
    <property type="entry name" value="trans_reg_C"/>
    <property type="match status" value="1"/>
</dbReference>
<protein>
    <submittedName>
        <fullName evidence="10">Response regulator transcription factor</fullName>
    </submittedName>
</protein>
<feature type="domain" description="Response regulatory" evidence="8">
    <location>
        <begin position="9"/>
        <end position="123"/>
    </location>
</feature>
<evidence type="ECO:0000256" key="4">
    <source>
        <dbReference type="ARBA" id="ARBA00023125"/>
    </source>
</evidence>
<evidence type="ECO:0000256" key="2">
    <source>
        <dbReference type="ARBA" id="ARBA00023012"/>
    </source>
</evidence>
<dbReference type="RefSeq" id="WP_272142685.1">
    <property type="nucleotide sequence ID" value="NZ_JAQNDM010000002.1"/>
</dbReference>
<keyword evidence="1 6" id="KW-0597">Phosphoprotein</keyword>
<name>A0ABT5DFX2_9BACT</name>
<feature type="modified residue" description="4-aspartylphosphate" evidence="6">
    <location>
        <position position="58"/>
    </location>
</feature>
<evidence type="ECO:0000256" key="5">
    <source>
        <dbReference type="ARBA" id="ARBA00023163"/>
    </source>
</evidence>
<dbReference type="SMART" id="SM00448">
    <property type="entry name" value="REC"/>
    <property type="match status" value="1"/>
</dbReference>
<keyword evidence="4 7" id="KW-0238">DNA-binding</keyword>
<dbReference type="InterPro" id="IPR036388">
    <property type="entry name" value="WH-like_DNA-bd_sf"/>
</dbReference>
<dbReference type="Gene3D" id="3.40.50.2300">
    <property type="match status" value="1"/>
</dbReference>
<feature type="domain" description="OmpR/PhoB-type" evidence="9">
    <location>
        <begin position="133"/>
        <end position="233"/>
    </location>
</feature>
<evidence type="ECO:0000256" key="7">
    <source>
        <dbReference type="PROSITE-ProRule" id="PRU01091"/>
    </source>
</evidence>
<dbReference type="Pfam" id="PF00072">
    <property type="entry name" value="Response_reg"/>
    <property type="match status" value="1"/>
</dbReference>
<dbReference type="PANTHER" id="PTHR48111:SF1">
    <property type="entry name" value="TWO-COMPONENT RESPONSE REGULATOR ORR33"/>
    <property type="match status" value="1"/>
</dbReference>
<keyword evidence="2" id="KW-0902">Two-component regulatory system</keyword>
<dbReference type="Gene3D" id="6.10.250.690">
    <property type="match status" value="1"/>
</dbReference>
<organism evidence="10 11">
    <name type="scientific">Stigmatella ashevillensis</name>
    <dbReference type="NCBI Taxonomy" id="2995309"/>
    <lineage>
        <taxon>Bacteria</taxon>
        <taxon>Pseudomonadati</taxon>
        <taxon>Myxococcota</taxon>
        <taxon>Myxococcia</taxon>
        <taxon>Myxococcales</taxon>
        <taxon>Cystobacterineae</taxon>
        <taxon>Archangiaceae</taxon>
        <taxon>Stigmatella</taxon>
    </lineage>
</organism>
<dbReference type="InterPro" id="IPR001867">
    <property type="entry name" value="OmpR/PhoB-type_DNA-bd"/>
</dbReference>
<dbReference type="Gene3D" id="1.10.10.10">
    <property type="entry name" value="Winged helix-like DNA-binding domain superfamily/Winged helix DNA-binding domain"/>
    <property type="match status" value="1"/>
</dbReference>